<feature type="transmembrane region" description="Helical" evidence="10">
    <location>
        <begin position="46"/>
        <end position="66"/>
    </location>
</feature>
<protein>
    <submittedName>
        <fullName evidence="11">Archaeosortase A</fullName>
    </submittedName>
</protein>
<dbReference type="HOGENOM" id="CLU_065734_1_0_2"/>
<feature type="transmembrane region" description="Helical" evidence="10">
    <location>
        <begin position="174"/>
        <end position="195"/>
    </location>
</feature>
<dbReference type="NCBIfam" id="TIGR04178">
    <property type="entry name" value="exo_archaeo"/>
    <property type="match status" value="1"/>
</dbReference>
<dbReference type="Proteomes" id="UP000011867">
    <property type="component" value="Chromosome"/>
</dbReference>
<feature type="transmembrane region" description="Helical" evidence="10">
    <location>
        <begin position="13"/>
        <end position="34"/>
    </location>
</feature>
<reference evidence="11 12" key="1">
    <citation type="journal article" date="2013" name="Genome Announc.">
        <title>Genome of the haloarchaeon Natronomonas moolapensis, a neutrophilic member of a previously haloalkaliphilic genus.</title>
        <authorList>
            <person name="Dyall-Smith M.L."/>
            <person name="Pfeiffer F."/>
            <person name="Oberwinkler T."/>
            <person name="Klee K."/>
            <person name="Rampp M."/>
            <person name="Palm P."/>
            <person name="Gross K."/>
            <person name="Schuster S.C."/>
            <person name="Oesterhelt D."/>
        </authorList>
    </citation>
    <scope>NUCLEOTIDE SEQUENCE [LARGE SCALE GENOMIC DNA]</scope>
    <source>
        <strain evidence="12">DSM 18674 / JCM 14361 / 8.8.11</strain>
    </source>
</reference>
<evidence type="ECO:0000313" key="12">
    <source>
        <dbReference type="Proteomes" id="UP000011867"/>
    </source>
</evidence>
<evidence type="ECO:0000256" key="6">
    <source>
        <dbReference type="ARBA" id="ARBA00022989"/>
    </source>
</evidence>
<feature type="active site" description="Acyl-thioester intermediate" evidence="8">
    <location>
        <position position="178"/>
    </location>
</feature>
<evidence type="ECO:0000256" key="9">
    <source>
        <dbReference type="PIRSR" id="PIRSR025737-2"/>
    </source>
</evidence>
<dbReference type="OrthoDB" id="200496at2157"/>
<dbReference type="InterPro" id="IPR014522">
    <property type="entry name" value="ArtA"/>
</dbReference>
<keyword evidence="4 10" id="KW-0812">Transmembrane</keyword>
<dbReference type="EMBL" id="HF582854">
    <property type="protein sequence ID" value="CCQ36142.1"/>
    <property type="molecule type" value="Genomic_DNA"/>
</dbReference>
<dbReference type="AlphaFoldDB" id="M1XKM0"/>
<dbReference type="RefSeq" id="WP_015408960.1">
    <property type="nucleotide sequence ID" value="NC_020388.1"/>
</dbReference>
<keyword evidence="7 10" id="KW-0472">Membrane</keyword>
<accession>M1XKM0</accession>
<sequence length="317" mass="34586">MSLSTQSLTEFSVLPYTDVLAWIVMAVFVAGVVLDRRDRRDLAVPVTAGAWGLFAVFWFLLIHHFALIHRSAIQTVLVVVAVPACLYVGWQLYGGRESLLTLSRAIAFMTIIYLPFETSYVARRVLIETVATQTAAVIDVLGIGEGVRFVEDPTGETTFMNTFWFPETGQASRIVFACTGIGSIAIFGGLIAAVDAARPKKAIAATVSIAVIWVLNIGRNVFIAVANGYQWFAIQWLEGPVMLLFGLSDASRVSFFVADRILSQGLAVFALVGIAFLVSRWVPELLDIGEELLSVLLGRDVRLRTPETAPDGGESER</sequence>
<keyword evidence="5" id="KW-0378">Hydrolase</keyword>
<evidence type="ECO:0000256" key="2">
    <source>
        <dbReference type="ARBA" id="ARBA00022475"/>
    </source>
</evidence>
<dbReference type="GO" id="GO:0006508">
    <property type="term" value="P:proteolysis"/>
    <property type="evidence" value="ECO:0007669"/>
    <property type="project" value="UniProtKB-KW"/>
</dbReference>
<dbReference type="PIRSF" id="PIRSF025737">
    <property type="entry name" value="Cyco1"/>
    <property type="match status" value="1"/>
</dbReference>
<dbReference type="GO" id="GO:0005886">
    <property type="term" value="C:plasma membrane"/>
    <property type="evidence" value="ECO:0007669"/>
    <property type="project" value="UniProtKB-SubCell"/>
</dbReference>
<evidence type="ECO:0000256" key="4">
    <source>
        <dbReference type="ARBA" id="ARBA00022692"/>
    </source>
</evidence>
<feature type="transmembrane region" description="Helical" evidence="10">
    <location>
        <begin position="202"/>
        <end position="223"/>
    </location>
</feature>
<feature type="transmembrane region" description="Helical" evidence="10">
    <location>
        <begin position="72"/>
        <end position="92"/>
    </location>
</feature>
<evidence type="ECO:0000256" key="1">
    <source>
        <dbReference type="ARBA" id="ARBA00004651"/>
    </source>
</evidence>
<evidence type="ECO:0000313" key="11">
    <source>
        <dbReference type="EMBL" id="CCQ36142.1"/>
    </source>
</evidence>
<keyword evidence="12" id="KW-1185">Reference proteome</keyword>
<dbReference type="KEGG" id="nmo:Nmlp_1957"/>
<dbReference type="GO" id="GO:0008233">
    <property type="term" value="F:peptidase activity"/>
    <property type="evidence" value="ECO:0007669"/>
    <property type="project" value="UniProtKB-KW"/>
</dbReference>
<feature type="active site" description="Proton donor" evidence="8">
    <location>
        <position position="219"/>
    </location>
</feature>
<evidence type="ECO:0000256" key="3">
    <source>
        <dbReference type="ARBA" id="ARBA00022670"/>
    </source>
</evidence>
<keyword evidence="2" id="KW-1003">Cell membrane</keyword>
<dbReference type="Pfam" id="PF09721">
    <property type="entry name" value="Exosortase_EpsH"/>
    <property type="match status" value="1"/>
</dbReference>
<organism evidence="11 12">
    <name type="scientific">Natronomonas moolapensis (strain DSM 18674 / CECT 7526 / JCM 14361 / 8.8.11)</name>
    <dbReference type="NCBI Taxonomy" id="268739"/>
    <lineage>
        <taxon>Archaea</taxon>
        <taxon>Methanobacteriati</taxon>
        <taxon>Methanobacteriota</taxon>
        <taxon>Stenosarchaea group</taxon>
        <taxon>Halobacteria</taxon>
        <taxon>Halobacteriales</taxon>
        <taxon>Natronomonadaceae</taxon>
        <taxon>Natronomonas</taxon>
    </lineage>
</organism>
<feature type="site" description="Transition state stabilizer" evidence="9">
    <location>
        <position position="260"/>
    </location>
</feature>
<evidence type="ECO:0000256" key="7">
    <source>
        <dbReference type="ARBA" id="ARBA00023136"/>
    </source>
</evidence>
<keyword evidence="3" id="KW-0645">Protease</keyword>
<dbReference type="NCBIfam" id="TIGR04125">
    <property type="entry name" value="exosort_PGF_TRM"/>
    <property type="match status" value="1"/>
</dbReference>
<gene>
    <name evidence="11" type="primary">artA</name>
    <name evidence="11" type="ordered locus">Nmlp_1957</name>
</gene>
<dbReference type="InterPro" id="IPR019127">
    <property type="entry name" value="Exosortase"/>
</dbReference>
<feature type="transmembrane region" description="Helical" evidence="10">
    <location>
        <begin position="261"/>
        <end position="282"/>
    </location>
</feature>
<dbReference type="STRING" id="268739.Nmlp_1957"/>
<comment type="subcellular location">
    <subcellularLocation>
        <location evidence="1">Cell membrane</location>
        <topology evidence="1">Multi-pass membrane protein</topology>
    </subcellularLocation>
</comment>
<evidence type="ECO:0000256" key="10">
    <source>
        <dbReference type="SAM" id="Phobius"/>
    </source>
</evidence>
<keyword evidence="6 10" id="KW-1133">Transmembrane helix</keyword>
<name>M1XKM0_NATM8</name>
<evidence type="ECO:0000256" key="5">
    <source>
        <dbReference type="ARBA" id="ARBA00022801"/>
    </source>
</evidence>
<evidence type="ECO:0000256" key="8">
    <source>
        <dbReference type="PIRSR" id="PIRSR025737-1"/>
    </source>
</evidence>
<dbReference type="eggNOG" id="arCOG04471">
    <property type="taxonomic scope" value="Archaea"/>
</dbReference>
<dbReference type="InterPro" id="IPR026392">
    <property type="entry name" value="Exo/Archaeosortase_dom"/>
</dbReference>
<proteinExistence type="predicted"/>
<dbReference type="GeneID" id="14651005"/>
<feature type="transmembrane region" description="Helical" evidence="10">
    <location>
        <begin position="99"/>
        <end position="116"/>
    </location>
</feature>